<protein>
    <submittedName>
        <fullName evidence="2">Uncharacterized protein</fullName>
    </submittedName>
</protein>
<keyword evidence="1" id="KW-0812">Transmembrane</keyword>
<evidence type="ECO:0000256" key="1">
    <source>
        <dbReference type="SAM" id="Phobius"/>
    </source>
</evidence>
<feature type="transmembrane region" description="Helical" evidence="1">
    <location>
        <begin position="61"/>
        <end position="83"/>
    </location>
</feature>
<feature type="transmembrane region" description="Helical" evidence="1">
    <location>
        <begin position="95"/>
        <end position="117"/>
    </location>
</feature>
<dbReference type="AlphaFoldDB" id="A0A6J4J3N0"/>
<organism evidence="2">
    <name type="scientific">uncultured Actinomycetospora sp</name>
    <dbReference type="NCBI Taxonomy" id="1135996"/>
    <lineage>
        <taxon>Bacteria</taxon>
        <taxon>Bacillati</taxon>
        <taxon>Actinomycetota</taxon>
        <taxon>Actinomycetes</taxon>
        <taxon>Pseudonocardiales</taxon>
        <taxon>Pseudonocardiaceae</taxon>
        <taxon>Actinomycetospora</taxon>
        <taxon>environmental samples</taxon>
    </lineage>
</organism>
<sequence length="153" mass="15497">MALGAGPRSLTTGAGTYRAPVTPPVPVERSFRLWIAVVVVGLVGSALSLATTTAAPTPGAAVSGFVGAIIGVLFLGAIVFCALRLRRGESWARLTLAVLGGISAVFTVLGVLLTAGLGVSVGFLSTIVSLLQAALIVAAILFSFQEPANAYFR</sequence>
<dbReference type="EMBL" id="CADCTH010000371">
    <property type="protein sequence ID" value="CAA9269690.1"/>
    <property type="molecule type" value="Genomic_DNA"/>
</dbReference>
<feature type="transmembrane region" description="Helical" evidence="1">
    <location>
        <begin position="33"/>
        <end position="55"/>
    </location>
</feature>
<keyword evidence="1" id="KW-0472">Membrane</keyword>
<reference evidence="2" key="1">
    <citation type="submission" date="2020-02" db="EMBL/GenBank/DDBJ databases">
        <authorList>
            <person name="Meier V. D."/>
        </authorList>
    </citation>
    <scope>NUCLEOTIDE SEQUENCE</scope>
    <source>
        <strain evidence="2">AVDCRST_MAG54</strain>
    </source>
</reference>
<keyword evidence="1" id="KW-1133">Transmembrane helix</keyword>
<evidence type="ECO:0000313" key="2">
    <source>
        <dbReference type="EMBL" id="CAA9269690.1"/>
    </source>
</evidence>
<name>A0A6J4J3N0_9PSEU</name>
<accession>A0A6J4J3N0</accession>
<gene>
    <name evidence="2" type="ORF">AVDCRST_MAG54-2921</name>
</gene>
<proteinExistence type="predicted"/>
<feature type="transmembrane region" description="Helical" evidence="1">
    <location>
        <begin position="123"/>
        <end position="144"/>
    </location>
</feature>